<organism evidence="2">
    <name type="scientific">bioreactor metagenome</name>
    <dbReference type="NCBI Taxonomy" id="1076179"/>
    <lineage>
        <taxon>unclassified sequences</taxon>
        <taxon>metagenomes</taxon>
        <taxon>ecological metagenomes</taxon>
    </lineage>
</organism>
<reference evidence="2" key="1">
    <citation type="submission" date="2019-08" db="EMBL/GenBank/DDBJ databases">
        <authorList>
            <person name="Kucharzyk K."/>
            <person name="Murdoch R.W."/>
            <person name="Higgins S."/>
            <person name="Loffler F."/>
        </authorList>
    </citation>
    <scope>NUCLEOTIDE SEQUENCE</scope>
</reference>
<evidence type="ECO:0000313" key="2">
    <source>
        <dbReference type="EMBL" id="MPN11482.1"/>
    </source>
</evidence>
<protein>
    <recommendedName>
        <fullName evidence="1">Helix-turn-helix domain-containing protein</fullName>
    </recommendedName>
</protein>
<dbReference type="Pfam" id="PF12728">
    <property type="entry name" value="HTH_17"/>
    <property type="match status" value="1"/>
</dbReference>
<dbReference type="InterPro" id="IPR041657">
    <property type="entry name" value="HTH_17"/>
</dbReference>
<gene>
    <name evidence="2" type="ORF">SDC9_158785</name>
</gene>
<name>A0A645FDF1_9ZZZZ</name>
<proteinExistence type="predicted"/>
<sequence length="69" mass="7509">MNTSNKICSIEELPLTVSVDDLTAIFGIGRSAAYALVRSGQIRSITIGRKIRIPKDGIRDFLNGNQEAC</sequence>
<comment type="caution">
    <text evidence="2">The sequence shown here is derived from an EMBL/GenBank/DDBJ whole genome shotgun (WGS) entry which is preliminary data.</text>
</comment>
<dbReference type="EMBL" id="VSSQ01057700">
    <property type="protein sequence ID" value="MPN11482.1"/>
    <property type="molecule type" value="Genomic_DNA"/>
</dbReference>
<feature type="domain" description="Helix-turn-helix" evidence="1">
    <location>
        <begin position="18"/>
        <end position="65"/>
    </location>
</feature>
<dbReference type="AlphaFoldDB" id="A0A645FDF1"/>
<accession>A0A645FDF1</accession>
<evidence type="ECO:0000259" key="1">
    <source>
        <dbReference type="Pfam" id="PF12728"/>
    </source>
</evidence>